<protein>
    <submittedName>
        <fullName evidence="1">Putative membrane-anchored protein</fullName>
    </submittedName>
</protein>
<reference evidence="1 2" key="1">
    <citation type="submission" date="2020-08" db="EMBL/GenBank/DDBJ databases">
        <title>Genomic Encyclopedia of Type Strains, Phase IV (KMG-IV): sequencing the most valuable type-strain genomes for metagenomic binning, comparative biology and taxonomic classification.</title>
        <authorList>
            <person name="Goeker M."/>
        </authorList>
    </citation>
    <scope>NUCLEOTIDE SEQUENCE [LARGE SCALE GENOMIC DNA]</scope>
    <source>
        <strain evidence="1 2">DSM 23562</strain>
    </source>
</reference>
<keyword evidence="2" id="KW-1185">Reference proteome</keyword>
<dbReference type="RefSeq" id="WP_184194507.1">
    <property type="nucleotide sequence ID" value="NZ_JACHGW010000002.1"/>
</dbReference>
<evidence type="ECO:0000313" key="1">
    <source>
        <dbReference type="EMBL" id="MBB6050138.1"/>
    </source>
</evidence>
<dbReference type="Proteomes" id="UP000520814">
    <property type="component" value="Unassembled WGS sequence"/>
</dbReference>
<dbReference type="InterPro" id="IPR025833">
    <property type="entry name" value="GDYXXLXY"/>
</dbReference>
<accession>A0A7W9SQ52</accession>
<gene>
    <name evidence="1" type="ORF">HNQ39_001929</name>
</gene>
<comment type="caution">
    <text evidence="1">The sequence shown here is derived from an EMBL/GenBank/DDBJ whole genome shotgun (WGS) entry which is preliminary data.</text>
</comment>
<name>A0A7W9SQ52_ARMRO</name>
<dbReference type="AlphaFoldDB" id="A0A7W9SQ52"/>
<dbReference type="EMBL" id="JACHGW010000002">
    <property type="protein sequence ID" value="MBB6050138.1"/>
    <property type="molecule type" value="Genomic_DNA"/>
</dbReference>
<dbReference type="Pfam" id="PF14345">
    <property type="entry name" value="GDYXXLXY"/>
    <property type="match status" value="1"/>
</dbReference>
<sequence>MQAFPRRFALIVALQVALILGLLGARQLTLRTGQSVLLRVEPIDPVDFFRGEYVVLSYSISEVQSSWLAGPPLQKGETVYMPLERSGRFVEPGAPSRTRPTDSFAFLKGTVTSADKTHCRVAYGIESWFVPRGKGPELEREGRRNDRQLIAEVRVDTQGHAVLKAVTVEPKRPTPKR</sequence>
<proteinExistence type="predicted"/>
<evidence type="ECO:0000313" key="2">
    <source>
        <dbReference type="Proteomes" id="UP000520814"/>
    </source>
</evidence>
<organism evidence="1 2">
    <name type="scientific">Armatimonas rosea</name>
    <dbReference type="NCBI Taxonomy" id="685828"/>
    <lineage>
        <taxon>Bacteria</taxon>
        <taxon>Bacillati</taxon>
        <taxon>Armatimonadota</taxon>
        <taxon>Armatimonadia</taxon>
        <taxon>Armatimonadales</taxon>
        <taxon>Armatimonadaceae</taxon>
        <taxon>Armatimonas</taxon>
    </lineage>
</organism>